<gene>
    <name evidence="1" type="ORF">DCAF_LOCUS26892</name>
</gene>
<dbReference type="EMBL" id="CAWUPB010001197">
    <property type="protein sequence ID" value="CAK7356619.1"/>
    <property type="molecule type" value="Genomic_DNA"/>
</dbReference>
<dbReference type="Proteomes" id="UP001314170">
    <property type="component" value="Unassembled WGS sequence"/>
</dbReference>
<dbReference type="AlphaFoldDB" id="A0AAV1SSK6"/>
<sequence length="147" mass="16857">MVCEGVAVSGRCGFVVLGNELRLHFLKNENLVWVGRGMKPWLLEKGLCFYRIEIPWLWSEKGHMGAWYMGKKLIREIMEALWLGLNGPKGGCWVGFNELELFCVLAREEVSGREKYCGLELKDGGLITYRKGMCRALVKRIDMENIL</sequence>
<organism evidence="1 2">
    <name type="scientific">Dovyalis caffra</name>
    <dbReference type="NCBI Taxonomy" id="77055"/>
    <lineage>
        <taxon>Eukaryota</taxon>
        <taxon>Viridiplantae</taxon>
        <taxon>Streptophyta</taxon>
        <taxon>Embryophyta</taxon>
        <taxon>Tracheophyta</taxon>
        <taxon>Spermatophyta</taxon>
        <taxon>Magnoliopsida</taxon>
        <taxon>eudicotyledons</taxon>
        <taxon>Gunneridae</taxon>
        <taxon>Pentapetalae</taxon>
        <taxon>rosids</taxon>
        <taxon>fabids</taxon>
        <taxon>Malpighiales</taxon>
        <taxon>Salicaceae</taxon>
        <taxon>Flacourtieae</taxon>
        <taxon>Dovyalis</taxon>
    </lineage>
</organism>
<evidence type="ECO:0000313" key="2">
    <source>
        <dbReference type="Proteomes" id="UP001314170"/>
    </source>
</evidence>
<name>A0AAV1SSK6_9ROSI</name>
<reference evidence="1 2" key="1">
    <citation type="submission" date="2024-01" db="EMBL/GenBank/DDBJ databases">
        <authorList>
            <person name="Waweru B."/>
        </authorList>
    </citation>
    <scope>NUCLEOTIDE SEQUENCE [LARGE SCALE GENOMIC DNA]</scope>
</reference>
<protein>
    <submittedName>
        <fullName evidence="1">Uncharacterized protein</fullName>
    </submittedName>
</protein>
<comment type="caution">
    <text evidence="1">The sequence shown here is derived from an EMBL/GenBank/DDBJ whole genome shotgun (WGS) entry which is preliminary data.</text>
</comment>
<proteinExistence type="predicted"/>
<evidence type="ECO:0000313" key="1">
    <source>
        <dbReference type="EMBL" id="CAK7356619.1"/>
    </source>
</evidence>
<accession>A0AAV1SSK6</accession>
<keyword evidence="2" id="KW-1185">Reference proteome</keyword>